<feature type="transmembrane region" description="Helical" evidence="1">
    <location>
        <begin position="6"/>
        <end position="26"/>
    </location>
</feature>
<keyword evidence="1" id="KW-0812">Transmembrane</keyword>
<gene>
    <name evidence="2" type="ORF">LCGC14_0263010</name>
</gene>
<accession>A0A0F9WLU5</accession>
<name>A0A0F9WLU5_9ZZZZ</name>
<organism evidence="2">
    <name type="scientific">marine sediment metagenome</name>
    <dbReference type="NCBI Taxonomy" id="412755"/>
    <lineage>
        <taxon>unclassified sequences</taxon>
        <taxon>metagenomes</taxon>
        <taxon>ecological metagenomes</taxon>
    </lineage>
</organism>
<evidence type="ECO:0008006" key="3">
    <source>
        <dbReference type="Google" id="ProtNLM"/>
    </source>
</evidence>
<evidence type="ECO:0000256" key="1">
    <source>
        <dbReference type="SAM" id="Phobius"/>
    </source>
</evidence>
<dbReference type="EMBL" id="LAZR01000142">
    <property type="protein sequence ID" value="KKN87031.1"/>
    <property type="molecule type" value="Genomic_DNA"/>
</dbReference>
<feature type="transmembrane region" description="Helical" evidence="1">
    <location>
        <begin position="97"/>
        <end position="114"/>
    </location>
</feature>
<comment type="caution">
    <text evidence="2">The sequence shown here is derived from an EMBL/GenBank/DDBJ whole genome shotgun (WGS) entry which is preliminary data.</text>
</comment>
<dbReference type="AlphaFoldDB" id="A0A0F9WLU5"/>
<protein>
    <recommendedName>
        <fullName evidence="3">Phosphatidate cytidylyltransferase</fullName>
    </recommendedName>
</protein>
<reference evidence="2" key="1">
    <citation type="journal article" date="2015" name="Nature">
        <title>Complex archaea that bridge the gap between prokaryotes and eukaryotes.</title>
        <authorList>
            <person name="Spang A."/>
            <person name="Saw J.H."/>
            <person name="Jorgensen S.L."/>
            <person name="Zaremba-Niedzwiedzka K."/>
            <person name="Martijn J."/>
            <person name="Lind A.E."/>
            <person name="van Eijk R."/>
            <person name="Schleper C."/>
            <person name="Guy L."/>
            <person name="Ettema T.J."/>
        </authorList>
    </citation>
    <scope>NUCLEOTIDE SEQUENCE</scope>
</reference>
<feature type="transmembrane region" description="Helical" evidence="1">
    <location>
        <begin position="120"/>
        <end position="137"/>
    </location>
</feature>
<sequence>MIAELPYVVLIAAAVIVGLYLANYAYDKGMEQYMSRKGGHGVGGMAFLLCVFLFSSPWWPIILAVGFTLLLGGARLIKPQAFRGVGGSSRQHALAEVYFPAAGAISFGVGWGWLGNPWLAVVPILFMAWGDMLTGIVRSRIYNKEVKGNWGSLAMIAVCLVVAYFFKPYWIGAVGAVVATVVERFTPISRGIWDDNHTIVLSSLLVMALLTTFCA</sequence>
<keyword evidence="1" id="KW-0472">Membrane</keyword>
<proteinExistence type="predicted"/>
<keyword evidence="1" id="KW-1133">Transmembrane helix</keyword>
<feature type="transmembrane region" description="Helical" evidence="1">
    <location>
        <begin position="149"/>
        <end position="166"/>
    </location>
</feature>
<evidence type="ECO:0000313" key="2">
    <source>
        <dbReference type="EMBL" id="KKN87031.1"/>
    </source>
</evidence>
<feature type="transmembrane region" description="Helical" evidence="1">
    <location>
        <begin position="61"/>
        <end position="77"/>
    </location>
</feature>